<evidence type="ECO:0000313" key="9">
    <source>
        <dbReference type="EMBL" id="CAE0369895.1"/>
    </source>
</evidence>
<keyword evidence="3 6" id="KW-0518">Myosin</keyword>
<dbReference type="GO" id="GO:0051015">
    <property type="term" value="F:actin filament binding"/>
    <property type="evidence" value="ECO:0007669"/>
    <property type="project" value="TreeGrafter"/>
</dbReference>
<evidence type="ECO:0000256" key="3">
    <source>
        <dbReference type="ARBA" id="ARBA00023123"/>
    </source>
</evidence>
<dbReference type="PROSITE" id="PS51456">
    <property type="entry name" value="MYOSIN_MOTOR"/>
    <property type="match status" value="1"/>
</dbReference>
<organism evidence="9">
    <name type="scientific">Aureoumbra lagunensis</name>
    <dbReference type="NCBI Taxonomy" id="44058"/>
    <lineage>
        <taxon>Eukaryota</taxon>
        <taxon>Sar</taxon>
        <taxon>Stramenopiles</taxon>
        <taxon>Ochrophyta</taxon>
        <taxon>Pelagophyceae</taxon>
        <taxon>Pelagomonadales</taxon>
        <taxon>Aureoumbra</taxon>
    </lineage>
</organism>
<dbReference type="GO" id="GO:0000146">
    <property type="term" value="F:microfilament motor activity"/>
    <property type="evidence" value="ECO:0007669"/>
    <property type="project" value="TreeGrafter"/>
</dbReference>
<sequence>MASVEKVREEAVPDMTAISDLDEEKMLKNLEDRYLHSATTEPYTYVSTVLVAINPLKKIVGPTNENFFNTAFNPNIPHPNALAELAFQRLNSEHNQSIVVSGESGAGKTETSKMVVQYLSERSFAQGLKDQEQNPLTPTTTGGMKDLATRIVAISPVLEAFGNASTHRNPNSSRFGRFVKLLFQKHHFTSYQSGGCFRLIGGELETYLLEKSRVVRQSKGERNFHAMHMMLEEVPSTSLEKNMLHQKDGHKNTNDDDNEIIFRCMPYSAKKSIEVRTQLSQQAGKSVPLYKNVALSLKAIQMNDSTIHNAWDILGAIAILADFEFYENENNAQQATAIIDHSDHRAIKVTQLLGLESPQALIHALCYRTVQTKSENLQVGRTSIEARAARDAACRCIYGRLFDSLVTYCNRALNNNDDDKDEGQDSTEASSKSPTPTCKFIGILDIFGFEIMEYNGLETLLINYANESLQQLFCDAIFNAELSLYAAEGILTDEVRALKPPDSRPALELIVGKGSPPGILRLLDAQCETGGNDKANERERIFLSSIHSKHAKHMALAATPPQKKRQLFHISHYAAQVGYTVVNETFISDGWVTTNLDQIPSGLFEALSLSRLPLVLHLASTTTETFNDTTTKSPESTSNTANFFNSSSNQESSSSARPRKMNGSRLKTVSSRFIASMASLNSTLAATDCGFIRCIKPTPRMIPNIFDIDYVREQLRALGLVAATEVLRIGLPQRIEYDQLLAMLPENARKQLNGESKELIVACTLSAFEVSADDYRLGNTRVFFPASALDRINDLLAFDENSDPKRAARIAERLLTAKKTAGQVREYISNAREALVLAHTARGRLPAEILHIASSTQCHDDDEVLLVDENSVYETIIKSAQHATEAVSKSKKMLEQGIKKDSSRYPSAQEMLISIEKEEKRCLEAVKKAEKAQAEAVKQREAIGTAAKIMSQAAALVKSTINAIQETEKFCKQTEAAARRLHIADAKSTAAGADKSAAAADKFSNEASVIKLPAISQQDTRAALQASSRSVTEASQDAYDAAQATEQVLAAVKKLVDEERIEIERMEAERLEAERLKAERLEAERREAERLEAERLKAERLEAERREAECQAQKTASKKITLDVDTPAEDEKYEEEATPAASPLETTLPPLEKQVQDAKDEFRRRLSSSSQQLKDGDDEVLDEIDDDDDEDEDEDEDVPSSPMEEDYDDVTENEESNRNIEIRRHPRTVAANLRTFRRWFVLEEVSRDDPMNDLPPTPVGNKNNSVEPLSPPVSCRSGLRDLVYRGIHMPPLDLTPAEKRHGLLHCIVKRKKGGVMSAPQFELYLTCDPEKLLLVAKRPSAPTAIPSYAIYEESSNGKRVLRARIRDSTLETNKGKTTDRALFGHQRALRGGAPREIGVILSPLLSDRSSTNDKKASTLRSLLAASQNAPEFHPELPVFVQRDPAKKDNRYSLDFKGRGKVASVKNFQLVTAARNALPEDKTVLQFCKVSANRFHLDFYRISPLAAFALAVSTCLT</sequence>
<evidence type="ECO:0000256" key="2">
    <source>
        <dbReference type="ARBA" id="ARBA00022840"/>
    </source>
</evidence>
<evidence type="ECO:0000256" key="1">
    <source>
        <dbReference type="ARBA" id="ARBA00022741"/>
    </source>
</evidence>
<dbReference type="Gene3D" id="1.10.10.820">
    <property type="match status" value="1"/>
</dbReference>
<feature type="region of interest" description="Disordered" evidence="7">
    <location>
        <begin position="1251"/>
        <end position="1272"/>
    </location>
</feature>
<dbReference type="Gene3D" id="3.40.850.10">
    <property type="entry name" value="Kinesin motor domain"/>
    <property type="match status" value="1"/>
</dbReference>
<dbReference type="SMART" id="SM00242">
    <property type="entry name" value="MYSc"/>
    <property type="match status" value="1"/>
</dbReference>
<protein>
    <recommendedName>
        <fullName evidence="8">Myosin motor domain-containing protein</fullName>
    </recommendedName>
</protein>
<feature type="compositionally biased region" description="Acidic residues" evidence="7">
    <location>
        <begin position="1176"/>
        <end position="1214"/>
    </location>
</feature>
<dbReference type="Pfam" id="PF01167">
    <property type="entry name" value="Tub"/>
    <property type="match status" value="1"/>
</dbReference>
<evidence type="ECO:0000256" key="4">
    <source>
        <dbReference type="ARBA" id="ARBA00023175"/>
    </source>
</evidence>
<feature type="compositionally biased region" description="Acidic residues" evidence="7">
    <location>
        <begin position="1126"/>
        <end position="1137"/>
    </location>
</feature>
<evidence type="ECO:0000256" key="7">
    <source>
        <dbReference type="SAM" id="MobiDB-lite"/>
    </source>
</evidence>
<dbReference type="EMBL" id="HBIJ01015984">
    <property type="protein sequence ID" value="CAE0369895.1"/>
    <property type="molecule type" value="Transcribed_RNA"/>
</dbReference>
<dbReference type="InterPro" id="IPR036961">
    <property type="entry name" value="Kinesin_motor_dom_sf"/>
</dbReference>
<feature type="compositionally biased region" description="Low complexity" evidence="7">
    <location>
        <begin position="625"/>
        <end position="655"/>
    </location>
</feature>
<proteinExistence type="inferred from homology"/>
<dbReference type="GO" id="GO:0016459">
    <property type="term" value="C:myosin complex"/>
    <property type="evidence" value="ECO:0007669"/>
    <property type="project" value="UniProtKB-KW"/>
</dbReference>
<keyword evidence="5 6" id="KW-0009">Actin-binding</keyword>
<dbReference type="Gene3D" id="1.20.120.720">
    <property type="entry name" value="Myosin VI head, motor domain, U50 subdomain"/>
    <property type="match status" value="1"/>
</dbReference>
<dbReference type="Gene3D" id="1.20.5.4820">
    <property type="match status" value="1"/>
</dbReference>
<reference evidence="9" key="1">
    <citation type="submission" date="2021-01" db="EMBL/GenBank/DDBJ databases">
        <authorList>
            <person name="Corre E."/>
            <person name="Pelletier E."/>
            <person name="Niang G."/>
            <person name="Scheremetjew M."/>
            <person name="Finn R."/>
            <person name="Kale V."/>
            <person name="Holt S."/>
            <person name="Cochrane G."/>
            <person name="Meng A."/>
            <person name="Brown T."/>
            <person name="Cohen L."/>
        </authorList>
    </citation>
    <scope>NUCLEOTIDE SEQUENCE</scope>
    <source>
        <strain evidence="9">CCMP1510</strain>
    </source>
</reference>
<keyword evidence="1 6" id="KW-0547">Nucleotide-binding</keyword>
<dbReference type="InterPro" id="IPR000007">
    <property type="entry name" value="Tubby_C"/>
</dbReference>
<comment type="similarity">
    <text evidence="6">Belongs to the TRAFAC class myosin-kinesin ATPase superfamily. Myosin family.</text>
</comment>
<dbReference type="GO" id="GO:0005524">
    <property type="term" value="F:ATP binding"/>
    <property type="evidence" value="ECO:0007669"/>
    <property type="project" value="UniProtKB-UniRule"/>
</dbReference>
<dbReference type="GO" id="GO:0005737">
    <property type="term" value="C:cytoplasm"/>
    <property type="evidence" value="ECO:0007669"/>
    <property type="project" value="TreeGrafter"/>
</dbReference>
<gene>
    <name evidence="9" type="ORF">ALAG00032_LOCUS10659</name>
</gene>
<evidence type="ECO:0000259" key="8">
    <source>
        <dbReference type="PROSITE" id="PS51456"/>
    </source>
</evidence>
<dbReference type="PANTHER" id="PTHR13140">
    <property type="entry name" value="MYOSIN"/>
    <property type="match status" value="1"/>
</dbReference>
<dbReference type="CDD" id="cd00124">
    <property type="entry name" value="MYSc"/>
    <property type="match status" value="1"/>
</dbReference>
<dbReference type="InterPro" id="IPR027417">
    <property type="entry name" value="P-loop_NTPase"/>
</dbReference>
<dbReference type="InterPro" id="IPR001609">
    <property type="entry name" value="Myosin_head_motor_dom-like"/>
</dbReference>
<feature type="domain" description="Myosin motor" evidence="8">
    <location>
        <begin position="10"/>
        <end position="797"/>
    </location>
</feature>
<feature type="compositionally biased region" description="Basic and acidic residues" evidence="7">
    <location>
        <begin position="1154"/>
        <end position="1164"/>
    </location>
</feature>
<dbReference type="Gene3D" id="3.20.90.10">
    <property type="entry name" value="Tubby Protein, Chain A"/>
    <property type="match status" value="1"/>
</dbReference>
<dbReference type="PRINTS" id="PR00193">
    <property type="entry name" value="MYOSINHEAVY"/>
</dbReference>
<feature type="region of interest" description="Actin-binding" evidence="6">
    <location>
        <begin position="677"/>
        <end position="699"/>
    </location>
</feature>
<name>A0A7S3NMC1_9STRA</name>
<feature type="binding site" evidence="6">
    <location>
        <begin position="102"/>
        <end position="109"/>
    </location>
    <ligand>
        <name>ATP</name>
        <dbReference type="ChEBI" id="CHEBI:30616"/>
    </ligand>
</feature>
<dbReference type="GO" id="GO:0016020">
    <property type="term" value="C:membrane"/>
    <property type="evidence" value="ECO:0007669"/>
    <property type="project" value="TreeGrafter"/>
</dbReference>
<evidence type="ECO:0000256" key="5">
    <source>
        <dbReference type="ARBA" id="ARBA00023203"/>
    </source>
</evidence>
<dbReference type="Gene3D" id="1.20.58.530">
    <property type="match status" value="1"/>
</dbReference>
<keyword evidence="4 6" id="KW-0505">Motor protein</keyword>
<dbReference type="PANTHER" id="PTHR13140:SF845">
    <property type="entry name" value="MYOSIN-LIKE PROTEIN"/>
    <property type="match status" value="1"/>
</dbReference>
<feature type="region of interest" description="Disordered" evidence="7">
    <location>
        <begin position="625"/>
        <end position="664"/>
    </location>
</feature>
<dbReference type="GO" id="GO:0007015">
    <property type="term" value="P:actin filament organization"/>
    <property type="evidence" value="ECO:0007669"/>
    <property type="project" value="TreeGrafter"/>
</dbReference>
<dbReference type="SUPFAM" id="SSF54518">
    <property type="entry name" value="Tubby C-terminal domain-like"/>
    <property type="match status" value="1"/>
</dbReference>
<dbReference type="Pfam" id="PF00063">
    <property type="entry name" value="Myosin_head"/>
    <property type="match status" value="1"/>
</dbReference>
<dbReference type="SUPFAM" id="SSF52540">
    <property type="entry name" value="P-loop containing nucleoside triphosphate hydrolases"/>
    <property type="match status" value="1"/>
</dbReference>
<evidence type="ECO:0000256" key="6">
    <source>
        <dbReference type="PROSITE-ProRule" id="PRU00782"/>
    </source>
</evidence>
<keyword evidence="2 6" id="KW-0067">ATP-binding</keyword>
<accession>A0A7S3NMC1</accession>
<feature type="region of interest" description="Disordered" evidence="7">
    <location>
        <begin position="1102"/>
        <end position="1221"/>
    </location>
</feature>
<dbReference type="InterPro" id="IPR025659">
    <property type="entry name" value="Tubby-like_C"/>
</dbReference>